<dbReference type="InterPro" id="IPR002347">
    <property type="entry name" value="SDR_fam"/>
</dbReference>
<dbReference type="PROSITE" id="PS00061">
    <property type="entry name" value="ADH_SHORT"/>
    <property type="match status" value="1"/>
</dbReference>
<keyword evidence="2" id="KW-0560">Oxidoreductase</keyword>
<sequence>MPTPGPSTSCGSACRANSWPASPTTRASFRSADRRAPTRQHRQESIMGKLDGKVVLITGCSSGLGKQQAIRMAAEGASLAICARNAEKLAETTRLCEEQGAEVLAMTVDIMEYDSLVAFIDATVDRFGTIDVLVNNAHTITIPAPFLEKTIDDLDLEMRSSVYAYWHLMKLCFPHLRDKEGAGASIINFASEAAIAGDEFYAPYAASKEAVRGLSRVVAREWGQYNIRVNTLCPNGLTENASGGLTSLSPEARAHVQKAFVANPFRRAGNPYDDVAPVVVFLASDDSHWITGQNIHADGGALINA</sequence>
<protein>
    <submittedName>
        <fullName evidence="4">SDR family oxidoreductase</fullName>
    </submittedName>
</protein>
<keyword evidence="5" id="KW-1185">Reference proteome</keyword>
<dbReference type="PANTHER" id="PTHR43975:SF2">
    <property type="entry name" value="EG:BACR7A4.14 PROTEIN-RELATED"/>
    <property type="match status" value="1"/>
</dbReference>
<comment type="caution">
    <text evidence="4">The sequence shown here is derived from an EMBL/GenBank/DDBJ whole genome shotgun (WGS) entry which is preliminary data.</text>
</comment>
<feature type="region of interest" description="Disordered" evidence="3">
    <location>
        <begin position="1"/>
        <end position="44"/>
    </location>
</feature>
<dbReference type="PRINTS" id="PR00081">
    <property type="entry name" value="GDHRDH"/>
</dbReference>
<proteinExistence type="inferred from homology"/>
<reference evidence="4 5" key="1">
    <citation type="submission" date="2019-11" db="EMBL/GenBank/DDBJ databases">
        <title>Agromyces kandeliae sp. nov., isolated from mangrove soil.</title>
        <authorList>
            <person name="Wang R."/>
        </authorList>
    </citation>
    <scope>NUCLEOTIDE SEQUENCE [LARGE SCALE GENOMIC DNA]</scope>
    <source>
        <strain evidence="4 5">Q22</strain>
    </source>
</reference>
<feature type="compositionally biased region" description="Polar residues" evidence="3">
    <location>
        <begin position="19"/>
        <end position="28"/>
    </location>
</feature>
<dbReference type="SUPFAM" id="SSF51735">
    <property type="entry name" value="NAD(P)-binding Rossmann-fold domains"/>
    <property type="match status" value="1"/>
</dbReference>
<organism evidence="4 5">
    <name type="scientific">Agromyces kandeliae</name>
    <dbReference type="NCBI Taxonomy" id="2666141"/>
    <lineage>
        <taxon>Bacteria</taxon>
        <taxon>Bacillati</taxon>
        <taxon>Actinomycetota</taxon>
        <taxon>Actinomycetes</taxon>
        <taxon>Micrococcales</taxon>
        <taxon>Microbacteriaceae</taxon>
        <taxon>Agromyces</taxon>
    </lineage>
</organism>
<dbReference type="AlphaFoldDB" id="A0A6L5R712"/>
<dbReference type="Gene3D" id="3.40.50.720">
    <property type="entry name" value="NAD(P)-binding Rossmann-like Domain"/>
    <property type="match status" value="1"/>
</dbReference>
<dbReference type="FunFam" id="3.40.50.720:FF:000084">
    <property type="entry name" value="Short-chain dehydrogenase reductase"/>
    <property type="match status" value="1"/>
</dbReference>
<dbReference type="InterPro" id="IPR036291">
    <property type="entry name" value="NAD(P)-bd_dom_sf"/>
</dbReference>
<name>A0A6L5R712_9MICO</name>
<evidence type="ECO:0000313" key="4">
    <source>
        <dbReference type="EMBL" id="MRX45228.1"/>
    </source>
</evidence>
<accession>A0A6L5R712</accession>
<evidence type="ECO:0000313" key="5">
    <source>
        <dbReference type="Proteomes" id="UP000476511"/>
    </source>
</evidence>
<evidence type="ECO:0000256" key="2">
    <source>
        <dbReference type="ARBA" id="ARBA00023002"/>
    </source>
</evidence>
<feature type="compositionally biased region" description="Polar residues" evidence="3">
    <location>
        <begin position="1"/>
        <end position="11"/>
    </location>
</feature>
<evidence type="ECO:0000256" key="3">
    <source>
        <dbReference type="SAM" id="MobiDB-lite"/>
    </source>
</evidence>
<dbReference type="EMBL" id="WKJD01000021">
    <property type="protein sequence ID" value="MRX45228.1"/>
    <property type="molecule type" value="Genomic_DNA"/>
</dbReference>
<dbReference type="Pfam" id="PF13561">
    <property type="entry name" value="adh_short_C2"/>
    <property type="match status" value="1"/>
</dbReference>
<comment type="similarity">
    <text evidence="1">Belongs to the short-chain dehydrogenases/reductases (SDR) family.</text>
</comment>
<dbReference type="PANTHER" id="PTHR43975">
    <property type="entry name" value="ZGC:101858"/>
    <property type="match status" value="1"/>
</dbReference>
<dbReference type="CDD" id="cd05233">
    <property type="entry name" value="SDR_c"/>
    <property type="match status" value="1"/>
</dbReference>
<dbReference type="Proteomes" id="UP000476511">
    <property type="component" value="Unassembled WGS sequence"/>
</dbReference>
<dbReference type="GO" id="GO:0016491">
    <property type="term" value="F:oxidoreductase activity"/>
    <property type="evidence" value="ECO:0007669"/>
    <property type="project" value="UniProtKB-KW"/>
</dbReference>
<dbReference type="InterPro" id="IPR020904">
    <property type="entry name" value="Sc_DH/Rdtase_CS"/>
</dbReference>
<dbReference type="PRINTS" id="PR00080">
    <property type="entry name" value="SDRFAMILY"/>
</dbReference>
<feature type="compositionally biased region" description="Basic and acidic residues" evidence="3">
    <location>
        <begin position="31"/>
        <end position="44"/>
    </location>
</feature>
<gene>
    <name evidence="4" type="ORF">GJR97_16055</name>
</gene>
<evidence type="ECO:0000256" key="1">
    <source>
        <dbReference type="ARBA" id="ARBA00006484"/>
    </source>
</evidence>